<dbReference type="Pfam" id="PF22124">
    <property type="entry name" value="Glyco_hydro_95_cat"/>
    <property type="match status" value="1"/>
</dbReference>
<dbReference type="InterPro" id="IPR012341">
    <property type="entry name" value="6hp_glycosidase-like_sf"/>
</dbReference>
<keyword evidence="3" id="KW-0378">Hydrolase</keyword>
<dbReference type="OrthoDB" id="2848340at2759"/>
<evidence type="ECO:0000259" key="1">
    <source>
        <dbReference type="Pfam" id="PF21307"/>
    </source>
</evidence>
<dbReference type="EMBL" id="LNZH02000121">
    <property type="protein sequence ID" value="OCB90700.1"/>
    <property type="molecule type" value="Genomic_DNA"/>
</dbReference>
<organism evidence="3 4">
    <name type="scientific">Sanghuangporus baumii</name>
    <name type="common">Phellinus baumii</name>
    <dbReference type="NCBI Taxonomy" id="108892"/>
    <lineage>
        <taxon>Eukaryota</taxon>
        <taxon>Fungi</taxon>
        <taxon>Dikarya</taxon>
        <taxon>Basidiomycota</taxon>
        <taxon>Agaricomycotina</taxon>
        <taxon>Agaricomycetes</taxon>
        <taxon>Hymenochaetales</taxon>
        <taxon>Hymenochaetaceae</taxon>
        <taxon>Sanghuangporus</taxon>
    </lineage>
</organism>
<dbReference type="InterPro" id="IPR008928">
    <property type="entry name" value="6-hairpin_glycosidase_sf"/>
</dbReference>
<evidence type="ECO:0000259" key="2">
    <source>
        <dbReference type="Pfam" id="PF22124"/>
    </source>
</evidence>
<dbReference type="AlphaFoldDB" id="A0A9Q5I2W0"/>
<name>A0A9Q5I2W0_SANBA</name>
<protein>
    <submittedName>
        <fullName evidence="3">Glycoside hydrolase family 95 protein</fullName>
    </submittedName>
</protein>
<sequence>MGGFLTWIQESRRPFGISMASNFHACFQSTSTTDPAGFTQKYAFTELQGLPTPNITCTDNSTLRLSGLVADPGMAYEILAKISVSPGGVVNCISAPSVNTTISAVNATIAVSNATSAVVSWVGGTNYDINAGDAEHDFSFRGQDPHDKLVSLLRAASEKSYSQLLDDHVADLSATLHSEFSLNLGQVTNVDVPTDELKGAYDVDKGDVYLEWLLFNFGRYLLASSARGVLPANLQGKWAIDAANPWSADYHVNINIQMNYWFAEATNLDVAQSLFDFLEKTWAPRGAYTAQVLYNINQGWVGHNEASKLNIFGHTGMKQGEAEWADYPESNAWMMIHVWDHFDYTNDVAWWKAQGYSLLKGVASFHLDKLIPDDRFNDGTLVVAPCNSPEQPPITLGCAHAQQVIWQLFNAIEKGAAAAGDDDEAFLDEVRSKKAQMDKGVHIGSWGQLQEWKVDMDSPTDTHRHLSHLVGFYPGYALSNYDPDIQNSKYSVNDVRTAVQTSLIHRGNGTGPDADSGWEKAWRSAQWAQLGNSSEFYHELTYLIQRNFADNLFSIYNPFDPVPIFQIDANFGYPAAVMNAIIQAPDVASTDIPLTITLLPALPPAWSSGSITGARVRGGISVNMSWDNATPTNVTLTVDEGVSSRQVRVVYAGLAKDNFTTSGGLERTIEDF</sequence>
<dbReference type="Pfam" id="PF21307">
    <property type="entry name" value="Glyco_hydro_95_C"/>
    <property type="match status" value="1"/>
</dbReference>
<dbReference type="PANTHER" id="PTHR31084:SF3">
    <property type="entry name" value="ALPHA-FUCOSIDASE A"/>
    <property type="match status" value="1"/>
</dbReference>
<accession>A0A9Q5I2W0</accession>
<proteinExistence type="predicted"/>
<feature type="domain" description="Glycosyl hydrolase family 95 catalytic" evidence="2">
    <location>
        <begin position="160"/>
        <end position="579"/>
    </location>
</feature>
<feature type="domain" description="Alpha fucosidase A-like C-terminal" evidence="1">
    <location>
        <begin position="595"/>
        <end position="642"/>
    </location>
</feature>
<comment type="caution">
    <text evidence="3">The sequence shown here is derived from an EMBL/GenBank/DDBJ whole genome shotgun (WGS) entry which is preliminary data.</text>
</comment>
<gene>
    <name evidence="3" type="ORF">A7U60_g2062</name>
</gene>
<dbReference type="Gene3D" id="1.50.10.10">
    <property type="match status" value="1"/>
</dbReference>
<dbReference type="PANTHER" id="PTHR31084">
    <property type="entry name" value="ALPHA-L-FUCOSIDASE 2"/>
    <property type="match status" value="1"/>
</dbReference>
<dbReference type="GO" id="GO:0005975">
    <property type="term" value="P:carbohydrate metabolic process"/>
    <property type="evidence" value="ECO:0007669"/>
    <property type="project" value="InterPro"/>
</dbReference>
<evidence type="ECO:0000313" key="3">
    <source>
        <dbReference type="EMBL" id="OCB90700.1"/>
    </source>
</evidence>
<dbReference type="InterPro" id="IPR054363">
    <property type="entry name" value="GH95_cat"/>
</dbReference>
<reference evidence="3" key="1">
    <citation type="submission" date="2016-06" db="EMBL/GenBank/DDBJ databases">
        <title>Draft Genome sequence of the fungus Inonotus baumii.</title>
        <authorList>
            <person name="Zhu H."/>
            <person name="Lin W."/>
        </authorList>
    </citation>
    <scope>NUCLEOTIDE SEQUENCE</scope>
    <source>
        <strain evidence="3">821</strain>
    </source>
</reference>
<dbReference type="SUPFAM" id="SSF48208">
    <property type="entry name" value="Six-hairpin glycosidases"/>
    <property type="match status" value="1"/>
</dbReference>
<dbReference type="GO" id="GO:0004560">
    <property type="term" value="F:alpha-L-fucosidase activity"/>
    <property type="evidence" value="ECO:0007669"/>
    <property type="project" value="TreeGrafter"/>
</dbReference>
<keyword evidence="4" id="KW-1185">Reference proteome</keyword>
<dbReference type="Proteomes" id="UP000757232">
    <property type="component" value="Unassembled WGS sequence"/>
</dbReference>
<evidence type="ECO:0000313" key="4">
    <source>
        <dbReference type="Proteomes" id="UP000757232"/>
    </source>
</evidence>
<dbReference type="InterPro" id="IPR049053">
    <property type="entry name" value="AFCA-like_C"/>
</dbReference>